<name>A0A0A9FYC1_ARUDO</name>
<protein>
    <submittedName>
        <fullName evidence="2">Uncharacterized protein</fullName>
    </submittedName>
</protein>
<dbReference type="EMBL" id="GBRH01184523">
    <property type="protein sequence ID" value="JAE13373.1"/>
    <property type="molecule type" value="Transcribed_RNA"/>
</dbReference>
<dbReference type="AlphaFoldDB" id="A0A0A9FYC1"/>
<accession>A0A0A9FYC1</accession>
<evidence type="ECO:0000256" key="1">
    <source>
        <dbReference type="SAM" id="MobiDB-lite"/>
    </source>
</evidence>
<organism evidence="2">
    <name type="scientific">Arundo donax</name>
    <name type="common">Giant reed</name>
    <name type="synonym">Donax arundinaceus</name>
    <dbReference type="NCBI Taxonomy" id="35708"/>
    <lineage>
        <taxon>Eukaryota</taxon>
        <taxon>Viridiplantae</taxon>
        <taxon>Streptophyta</taxon>
        <taxon>Embryophyta</taxon>
        <taxon>Tracheophyta</taxon>
        <taxon>Spermatophyta</taxon>
        <taxon>Magnoliopsida</taxon>
        <taxon>Liliopsida</taxon>
        <taxon>Poales</taxon>
        <taxon>Poaceae</taxon>
        <taxon>PACMAD clade</taxon>
        <taxon>Arundinoideae</taxon>
        <taxon>Arundineae</taxon>
        <taxon>Arundo</taxon>
    </lineage>
</organism>
<sequence>MASAAHSLSSVRDTSGSVPRRHGCKRGSTKMPGRLAFKEIGALL</sequence>
<reference evidence="2" key="1">
    <citation type="submission" date="2014-09" db="EMBL/GenBank/DDBJ databases">
        <authorList>
            <person name="Magalhaes I.L.F."/>
            <person name="Oliveira U."/>
            <person name="Santos F.R."/>
            <person name="Vidigal T.H.D.A."/>
            <person name="Brescovit A.D."/>
            <person name="Santos A.J."/>
        </authorList>
    </citation>
    <scope>NUCLEOTIDE SEQUENCE</scope>
    <source>
        <tissue evidence="2">Shoot tissue taken approximately 20 cm above the soil surface</tissue>
    </source>
</reference>
<feature type="compositionally biased region" description="Basic residues" evidence="1">
    <location>
        <begin position="19"/>
        <end position="28"/>
    </location>
</feature>
<feature type="region of interest" description="Disordered" evidence="1">
    <location>
        <begin position="1"/>
        <end position="32"/>
    </location>
</feature>
<evidence type="ECO:0000313" key="2">
    <source>
        <dbReference type="EMBL" id="JAE13373.1"/>
    </source>
</evidence>
<reference evidence="2" key="2">
    <citation type="journal article" date="2015" name="Data Brief">
        <title>Shoot transcriptome of the giant reed, Arundo donax.</title>
        <authorList>
            <person name="Barrero R.A."/>
            <person name="Guerrero F.D."/>
            <person name="Moolhuijzen P."/>
            <person name="Goolsby J.A."/>
            <person name="Tidwell J."/>
            <person name="Bellgard S.E."/>
            <person name="Bellgard M.I."/>
        </authorList>
    </citation>
    <scope>NUCLEOTIDE SEQUENCE</scope>
    <source>
        <tissue evidence="2">Shoot tissue taken approximately 20 cm above the soil surface</tissue>
    </source>
</reference>
<feature type="compositionally biased region" description="Polar residues" evidence="1">
    <location>
        <begin position="1"/>
        <end position="17"/>
    </location>
</feature>
<proteinExistence type="predicted"/>